<evidence type="ECO:0000313" key="1">
    <source>
        <dbReference type="EMBL" id="MBX60398.1"/>
    </source>
</evidence>
<reference evidence="1" key="1">
    <citation type="submission" date="2018-02" db="EMBL/GenBank/DDBJ databases">
        <title>Rhizophora mucronata_Transcriptome.</title>
        <authorList>
            <person name="Meera S.P."/>
            <person name="Sreeshan A."/>
            <person name="Augustine A."/>
        </authorList>
    </citation>
    <scope>NUCLEOTIDE SEQUENCE</scope>
    <source>
        <tissue evidence="1">Leaf</tissue>
    </source>
</reference>
<dbReference type="EMBL" id="GGEC01079914">
    <property type="protein sequence ID" value="MBX60398.1"/>
    <property type="molecule type" value="Transcribed_RNA"/>
</dbReference>
<dbReference type="AlphaFoldDB" id="A0A2P2Q0A0"/>
<protein>
    <submittedName>
        <fullName evidence="1">Uncharacterized protein</fullName>
    </submittedName>
</protein>
<proteinExistence type="predicted"/>
<sequence>MEATQSKENFLVSREKENTYFCFGDSFSIFLMQIKGFLFVYIISSSGLSQLLVTSVISKYKLP</sequence>
<accession>A0A2P2Q0A0</accession>
<organism evidence="1">
    <name type="scientific">Rhizophora mucronata</name>
    <name type="common">Asiatic mangrove</name>
    <dbReference type="NCBI Taxonomy" id="61149"/>
    <lineage>
        <taxon>Eukaryota</taxon>
        <taxon>Viridiplantae</taxon>
        <taxon>Streptophyta</taxon>
        <taxon>Embryophyta</taxon>
        <taxon>Tracheophyta</taxon>
        <taxon>Spermatophyta</taxon>
        <taxon>Magnoliopsida</taxon>
        <taxon>eudicotyledons</taxon>
        <taxon>Gunneridae</taxon>
        <taxon>Pentapetalae</taxon>
        <taxon>rosids</taxon>
        <taxon>fabids</taxon>
        <taxon>Malpighiales</taxon>
        <taxon>Rhizophoraceae</taxon>
        <taxon>Rhizophora</taxon>
    </lineage>
</organism>
<name>A0A2P2Q0A0_RHIMU</name>